<proteinExistence type="predicted"/>
<reference evidence="1" key="1">
    <citation type="submission" date="2020-09" db="EMBL/GenBank/DDBJ databases">
        <authorList>
            <person name="Zhang D."/>
            <person name="Hatherill J.R."/>
            <person name="Ramirez J.F."/>
            <person name="Edinger B."/>
            <person name="Balarin R."/>
            <person name="Sullivan A."/>
            <person name="Humpal K.M."/>
            <person name="Guseva A."/>
            <person name="Butela K.A."/>
            <person name="Garlena R.A."/>
            <person name="Russell D.A."/>
            <person name="Pope W.H."/>
            <person name="Jacobs-Sera D."/>
            <person name="Hatfull G.F."/>
        </authorList>
    </citation>
    <scope>NUCLEOTIDE SEQUENCE</scope>
</reference>
<organism evidence="1 2">
    <name type="scientific">Synechococcus phage S-SRM01</name>
    <dbReference type="NCBI Taxonomy" id="2781608"/>
    <lineage>
        <taxon>Viruses</taxon>
        <taxon>Duplodnaviria</taxon>
        <taxon>Heunggongvirae</taxon>
        <taxon>Uroviricota</taxon>
        <taxon>Caudoviricetes</taxon>
        <taxon>Pantevenvirales</taxon>
        <taxon>Kyanoviridae</taxon>
        <taxon>Serangoonvirus</taxon>
        <taxon>Serangoonvirus essarone</taxon>
    </lineage>
</organism>
<sequence>MTIITPTGITGITSITSTGNTLQFTSASGGNLDVNGLSVTSGSNINVSGIVTASGFVGNITGNINSTGVSTVTTLRSTSIVGVSSIGVTTSYVTSINDGPISGARNRIINGAMEIAQRGISATYAGTSQNQSTYNTIDRFAFASYGSYPAGTYATVAQIADAPVGFSSCLRVTANQTLTVGSSNARGVWVTQAIEGYNFVDLWNKPITVSFWVKTSNVGTYSLAFSGTGSTAGYATSYTVNSANTWEYKSVTLTHSTSLYTPDRSNGVALTLVFGLLGDATWIGTATANQWVSANVPYLHGCKNLFDTLNATWQITGVQLEAGTVATPFERRSYGQELALCYRYYRKYSSSGSTYTSFGSGLTGGSSSINRWGFSLDIPMRTTPTVAFTNCVGWNGPIGGAISVAGSYTTNNNIDLDLNTSGLNTTVGFIAKVLLLSNGYAELTGAEL</sequence>
<protein>
    <submittedName>
        <fullName evidence="1">Uncharacterized protein</fullName>
    </submittedName>
</protein>
<dbReference type="Proteomes" id="UP000664915">
    <property type="component" value="Segment"/>
</dbReference>
<evidence type="ECO:0000313" key="1">
    <source>
        <dbReference type="EMBL" id="QPX47967.1"/>
    </source>
</evidence>
<keyword evidence="2" id="KW-1185">Reference proteome</keyword>
<dbReference type="KEGG" id="vg:77946172"/>
<dbReference type="GeneID" id="77946172"/>
<accession>A0A879R2U6</accession>
<name>A0A879R2U6_9CAUD</name>
<dbReference type="RefSeq" id="YP_010669977.1">
    <property type="nucleotide sequence ID" value="NC_070963.1"/>
</dbReference>
<evidence type="ECO:0000313" key="2">
    <source>
        <dbReference type="Proteomes" id="UP000664915"/>
    </source>
</evidence>
<dbReference type="EMBL" id="MW015081">
    <property type="protein sequence ID" value="QPX47967.1"/>
    <property type="molecule type" value="Genomic_DNA"/>
</dbReference>